<evidence type="ECO:0000313" key="11">
    <source>
        <dbReference type="Proteomes" id="UP000630445"/>
    </source>
</evidence>
<protein>
    <recommendedName>
        <fullName evidence="8">Rhodopsin domain-containing protein</fullName>
    </recommendedName>
</protein>
<feature type="domain" description="Rhodopsin" evidence="8">
    <location>
        <begin position="2"/>
        <end position="78"/>
    </location>
</feature>
<dbReference type="InterPro" id="IPR049326">
    <property type="entry name" value="Rhodopsin_dom_fungi"/>
</dbReference>
<reference evidence="10" key="1">
    <citation type="submission" date="2020-06" db="EMBL/GenBank/DDBJ databases">
        <title>Draft genome sequences of strains closely related to Aspergillus parafelis and Aspergillus hiratsukae.</title>
        <authorList>
            <person name="Dos Santos R.A.C."/>
            <person name="Rivero-Menendez O."/>
            <person name="Steenwyk J.L."/>
            <person name="Mead M.E."/>
            <person name="Goldman G.H."/>
            <person name="Alastruey-Izquierdo A."/>
            <person name="Rokas A."/>
        </authorList>
    </citation>
    <scope>NUCLEOTIDE SEQUENCE</scope>
    <source>
        <strain evidence="9">CNM-CM5793</strain>
        <strain evidence="10">CNM-CM6106</strain>
    </source>
</reference>
<keyword evidence="3 7" id="KW-1133">Transmembrane helix</keyword>
<comment type="caution">
    <text evidence="10">The sequence shown here is derived from an EMBL/GenBank/DDBJ whole genome shotgun (WGS) entry which is preliminary data.</text>
</comment>
<dbReference type="PANTHER" id="PTHR33048:SF152">
    <property type="entry name" value="INTEGRAL MEMBRANE PROTEIN"/>
    <property type="match status" value="1"/>
</dbReference>
<evidence type="ECO:0000256" key="3">
    <source>
        <dbReference type="ARBA" id="ARBA00022989"/>
    </source>
</evidence>
<evidence type="ECO:0000256" key="5">
    <source>
        <dbReference type="ARBA" id="ARBA00038359"/>
    </source>
</evidence>
<feature type="transmembrane region" description="Helical" evidence="7">
    <location>
        <begin position="61"/>
        <end position="81"/>
    </location>
</feature>
<evidence type="ECO:0000256" key="2">
    <source>
        <dbReference type="ARBA" id="ARBA00022692"/>
    </source>
</evidence>
<comment type="similarity">
    <text evidence="5">Belongs to the SAT4 family.</text>
</comment>
<dbReference type="Proteomes" id="UP000662466">
    <property type="component" value="Unassembled WGS sequence"/>
</dbReference>
<name>A0A8H6UPG5_9EURO</name>
<evidence type="ECO:0000313" key="10">
    <source>
        <dbReference type="EMBL" id="KAF7158660.1"/>
    </source>
</evidence>
<evidence type="ECO:0000256" key="1">
    <source>
        <dbReference type="ARBA" id="ARBA00004141"/>
    </source>
</evidence>
<evidence type="ECO:0000313" key="9">
    <source>
        <dbReference type="EMBL" id="KAF7115484.1"/>
    </source>
</evidence>
<dbReference type="EMBL" id="JACBAD010002114">
    <property type="protein sequence ID" value="KAF7115484.1"/>
    <property type="molecule type" value="Genomic_DNA"/>
</dbReference>
<keyword evidence="11" id="KW-1185">Reference proteome</keyword>
<evidence type="ECO:0000313" key="12">
    <source>
        <dbReference type="Proteomes" id="UP000662466"/>
    </source>
</evidence>
<dbReference type="InterPro" id="IPR052337">
    <property type="entry name" value="SAT4-like"/>
</dbReference>
<dbReference type="OrthoDB" id="5398233at2759"/>
<sequence length="182" mass="19746">MCVPFPLVLAAGIATSQKVVLCILFSSGIFVMIAACLRAYYSVKDIDTLATALGWASREALVSVIIVCAPGIKPLFARIGWFRSYGSSNIYDNTSKSRNTGFRSRGTKHPSAISATNERHPYELSPHTGWKKGRQGSSGESQELIIEATPRPNNHGDSPDRGITVRTDVTLAHEDTHSNISL</sequence>
<dbReference type="Proteomes" id="UP000630445">
    <property type="component" value="Unassembled WGS sequence"/>
</dbReference>
<accession>A0A8H6UPG5</accession>
<comment type="subcellular location">
    <subcellularLocation>
        <location evidence="1">Membrane</location>
        <topology evidence="1">Multi-pass membrane protein</topology>
    </subcellularLocation>
</comment>
<dbReference type="AlphaFoldDB" id="A0A8H6UPG5"/>
<evidence type="ECO:0000256" key="7">
    <source>
        <dbReference type="SAM" id="Phobius"/>
    </source>
</evidence>
<evidence type="ECO:0000256" key="6">
    <source>
        <dbReference type="SAM" id="MobiDB-lite"/>
    </source>
</evidence>
<gene>
    <name evidence="9" type="ORF">CNMCM5793_002442</name>
    <name evidence="10" type="ORF">CNMCM6106_005450</name>
</gene>
<keyword evidence="2 7" id="KW-0812">Transmembrane</keyword>
<organism evidence="10 12">
    <name type="scientific">Aspergillus hiratsukae</name>
    <dbReference type="NCBI Taxonomy" id="1194566"/>
    <lineage>
        <taxon>Eukaryota</taxon>
        <taxon>Fungi</taxon>
        <taxon>Dikarya</taxon>
        <taxon>Ascomycota</taxon>
        <taxon>Pezizomycotina</taxon>
        <taxon>Eurotiomycetes</taxon>
        <taxon>Eurotiomycetidae</taxon>
        <taxon>Eurotiales</taxon>
        <taxon>Aspergillaceae</taxon>
        <taxon>Aspergillus</taxon>
        <taxon>Aspergillus subgen. Fumigati</taxon>
    </lineage>
</organism>
<dbReference type="PANTHER" id="PTHR33048">
    <property type="entry name" value="PTH11-LIKE INTEGRAL MEMBRANE PROTEIN (AFU_ORTHOLOGUE AFUA_5G11245)"/>
    <property type="match status" value="1"/>
</dbReference>
<dbReference type="EMBL" id="JACBAF010002286">
    <property type="protein sequence ID" value="KAF7158660.1"/>
    <property type="molecule type" value="Genomic_DNA"/>
</dbReference>
<evidence type="ECO:0000259" key="8">
    <source>
        <dbReference type="Pfam" id="PF20684"/>
    </source>
</evidence>
<dbReference type="GO" id="GO:0016020">
    <property type="term" value="C:membrane"/>
    <property type="evidence" value="ECO:0007669"/>
    <property type="project" value="UniProtKB-SubCell"/>
</dbReference>
<feature type="transmembrane region" description="Helical" evidence="7">
    <location>
        <begin position="19"/>
        <end position="41"/>
    </location>
</feature>
<dbReference type="Pfam" id="PF20684">
    <property type="entry name" value="Fung_rhodopsin"/>
    <property type="match status" value="1"/>
</dbReference>
<feature type="region of interest" description="Disordered" evidence="6">
    <location>
        <begin position="96"/>
        <end position="141"/>
    </location>
</feature>
<keyword evidence="4 7" id="KW-0472">Membrane</keyword>
<proteinExistence type="inferred from homology"/>
<evidence type="ECO:0000256" key="4">
    <source>
        <dbReference type="ARBA" id="ARBA00023136"/>
    </source>
</evidence>